<proteinExistence type="predicted"/>
<keyword evidence="1" id="KW-0175">Coiled coil</keyword>
<feature type="coiled-coil region" evidence="1">
    <location>
        <begin position="190"/>
        <end position="217"/>
    </location>
</feature>
<evidence type="ECO:0000313" key="2">
    <source>
        <dbReference type="EMBL" id="KAK7202135.1"/>
    </source>
</evidence>
<reference evidence="2 3" key="1">
    <citation type="journal article" date="2021" name="MBio">
        <title>A New Model Trypanosomatid, Novymonas esmeraldas: Genomic Perception of Its 'Candidatus Pandoraea novymonadis' Endosymbiont.</title>
        <authorList>
            <person name="Zakharova A."/>
            <person name="Saura A."/>
            <person name="Butenko A."/>
            <person name="Podesvova L."/>
            <person name="Warmusova S."/>
            <person name="Kostygov A.Y."/>
            <person name="Nenarokova A."/>
            <person name="Lukes J."/>
            <person name="Opperdoes F.R."/>
            <person name="Yurchenko V."/>
        </authorList>
    </citation>
    <scope>NUCLEOTIDE SEQUENCE [LARGE SCALE GENOMIC DNA]</scope>
    <source>
        <strain evidence="2 3">E262AT.01</strain>
    </source>
</reference>
<name>A0AAW0F6B8_9TRYP</name>
<dbReference type="EMBL" id="JAECZO010000025">
    <property type="protein sequence ID" value="KAK7202135.1"/>
    <property type="molecule type" value="Genomic_DNA"/>
</dbReference>
<dbReference type="Proteomes" id="UP001430356">
    <property type="component" value="Unassembled WGS sequence"/>
</dbReference>
<comment type="caution">
    <text evidence="2">The sequence shown here is derived from an EMBL/GenBank/DDBJ whole genome shotgun (WGS) entry which is preliminary data.</text>
</comment>
<accession>A0AAW0F6B8</accession>
<dbReference type="PANTHER" id="PTHR35615">
    <property type="entry name" value="PRESENT IN THE OUTER MITOCHONDRIAL MEMBRANE PROTEOME 22-RELATED"/>
    <property type="match status" value="1"/>
</dbReference>
<sequence length="254" mass="27873">MVDRTVRRALAKMPPSNALFMSLCALKEGENVVLDTLTDGDDFKPVEVNTSPLFGPSVAGANFVKVTVVEQFSKLMGAGLRRCGESRACVVLQLVQVEVKESEQDVNVSSLLALMCPGDISIYRHALDQPVKERGLLSLALGGSCYTVFAAGLTKQPVDEGCLMLSRVAQAVKGSVRNLKPRDGSMKRFIEHTRGAVAQMQRNLERATSDEDKAKMQGYIDTVTLMVEKSEAYLADPVDKMPPTFPHNRERREL</sequence>
<protein>
    <submittedName>
        <fullName evidence="2">Uncharacterized protein</fullName>
    </submittedName>
</protein>
<keyword evidence="3" id="KW-1185">Reference proteome</keyword>
<organism evidence="2 3">
    <name type="scientific">Novymonas esmeraldas</name>
    <dbReference type="NCBI Taxonomy" id="1808958"/>
    <lineage>
        <taxon>Eukaryota</taxon>
        <taxon>Discoba</taxon>
        <taxon>Euglenozoa</taxon>
        <taxon>Kinetoplastea</taxon>
        <taxon>Metakinetoplastina</taxon>
        <taxon>Trypanosomatida</taxon>
        <taxon>Trypanosomatidae</taxon>
        <taxon>Novymonas</taxon>
    </lineage>
</organism>
<evidence type="ECO:0000313" key="3">
    <source>
        <dbReference type="Proteomes" id="UP001430356"/>
    </source>
</evidence>
<gene>
    <name evidence="2" type="ORF">NESM_000282700</name>
</gene>
<evidence type="ECO:0000256" key="1">
    <source>
        <dbReference type="SAM" id="Coils"/>
    </source>
</evidence>
<dbReference type="AlphaFoldDB" id="A0AAW0F6B8"/>